<feature type="compositionally biased region" description="Acidic residues" evidence="1">
    <location>
        <begin position="117"/>
        <end position="131"/>
    </location>
</feature>
<comment type="caution">
    <text evidence="2">The sequence shown here is derived from an EMBL/GenBank/DDBJ whole genome shotgun (WGS) entry which is preliminary data.</text>
</comment>
<feature type="region of interest" description="Disordered" evidence="1">
    <location>
        <begin position="45"/>
        <end position="203"/>
    </location>
</feature>
<evidence type="ECO:0000313" key="2">
    <source>
        <dbReference type="EMBL" id="KAF2837116.1"/>
    </source>
</evidence>
<dbReference type="SUPFAM" id="SSF58022">
    <property type="entry name" value="XRCC4, C-terminal oligomerization domain"/>
    <property type="match status" value="1"/>
</dbReference>
<name>A0A9P4VL48_9PEZI</name>
<evidence type="ECO:0000256" key="1">
    <source>
        <dbReference type="SAM" id="MobiDB-lite"/>
    </source>
</evidence>
<dbReference type="PANTHER" id="PTHR42067">
    <property type="entry name" value="YALI0C15378P"/>
    <property type="match status" value="1"/>
</dbReference>
<organism evidence="2 3">
    <name type="scientific">Patellaria atrata CBS 101060</name>
    <dbReference type="NCBI Taxonomy" id="1346257"/>
    <lineage>
        <taxon>Eukaryota</taxon>
        <taxon>Fungi</taxon>
        <taxon>Dikarya</taxon>
        <taxon>Ascomycota</taxon>
        <taxon>Pezizomycotina</taxon>
        <taxon>Dothideomycetes</taxon>
        <taxon>Dothideomycetes incertae sedis</taxon>
        <taxon>Patellariales</taxon>
        <taxon>Patellariaceae</taxon>
        <taxon>Patellaria</taxon>
    </lineage>
</organism>
<dbReference type="AlphaFoldDB" id="A0A9P4VL48"/>
<keyword evidence="3" id="KW-1185">Reference proteome</keyword>
<reference evidence="2" key="1">
    <citation type="journal article" date="2020" name="Stud. Mycol.">
        <title>101 Dothideomycetes genomes: a test case for predicting lifestyles and emergence of pathogens.</title>
        <authorList>
            <person name="Haridas S."/>
            <person name="Albert R."/>
            <person name="Binder M."/>
            <person name="Bloem J."/>
            <person name="Labutti K."/>
            <person name="Salamov A."/>
            <person name="Andreopoulos B."/>
            <person name="Baker S."/>
            <person name="Barry K."/>
            <person name="Bills G."/>
            <person name="Bluhm B."/>
            <person name="Cannon C."/>
            <person name="Castanera R."/>
            <person name="Culley D."/>
            <person name="Daum C."/>
            <person name="Ezra D."/>
            <person name="Gonzalez J."/>
            <person name="Henrissat B."/>
            <person name="Kuo A."/>
            <person name="Liang C."/>
            <person name="Lipzen A."/>
            <person name="Lutzoni F."/>
            <person name="Magnuson J."/>
            <person name="Mondo S."/>
            <person name="Nolan M."/>
            <person name="Ohm R."/>
            <person name="Pangilinan J."/>
            <person name="Park H.-J."/>
            <person name="Ramirez L."/>
            <person name="Alfaro M."/>
            <person name="Sun H."/>
            <person name="Tritt A."/>
            <person name="Yoshinaga Y."/>
            <person name="Zwiers L.-H."/>
            <person name="Turgeon B."/>
            <person name="Goodwin S."/>
            <person name="Spatafora J."/>
            <person name="Crous P."/>
            <person name="Grigoriev I."/>
        </authorList>
    </citation>
    <scope>NUCLEOTIDE SEQUENCE</scope>
    <source>
        <strain evidence="2">CBS 101060</strain>
    </source>
</reference>
<gene>
    <name evidence="2" type="ORF">M501DRAFT_996278</name>
</gene>
<sequence length="203" mass="21749">MLQKFCVLLNNKKLKIRDQQRLLATAKVDPDAGEYGLVWDARHTANSSTAAQVSSSRGGARTRKAGASRTGKRKANEANAVPESEGDPGESDHRKAENELDEDMEAATTPERTDDKTADEDEDDIAPEGDLPEGIGASKGKSAVRSGLEDSRNSSSPEAPPPRRDLPFAKHKTRQSAPEPVKEAPKAAASTNNGDESTDDDEL</sequence>
<proteinExistence type="predicted"/>
<evidence type="ECO:0000313" key="3">
    <source>
        <dbReference type="Proteomes" id="UP000799429"/>
    </source>
</evidence>
<protein>
    <submittedName>
        <fullName evidence="2">Uncharacterized protein</fullName>
    </submittedName>
</protein>
<accession>A0A9P4VL48</accession>
<feature type="compositionally biased region" description="Basic residues" evidence="1">
    <location>
        <begin position="60"/>
        <end position="73"/>
    </location>
</feature>
<dbReference type="PANTHER" id="PTHR42067:SF1">
    <property type="entry name" value="MITOTIC APPARATUS PROTEIN P62"/>
    <property type="match status" value="1"/>
</dbReference>
<dbReference type="OrthoDB" id="8064436at2759"/>
<dbReference type="Proteomes" id="UP000799429">
    <property type="component" value="Unassembled WGS sequence"/>
</dbReference>
<dbReference type="EMBL" id="MU006101">
    <property type="protein sequence ID" value="KAF2837116.1"/>
    <property type="molecule type" value="Genomic_DNA"/>
</dbReference>
<feature type="compositionally biased region" description="Polar residues" evidence="1">
    <location>
        <begin position="45"/>
        <end position="57"/>
    </location>
</feature>